<protein>
    <recommendedName>
        <fullName evidence="4 16">DNA polymerase III subunit epsilon</fullName>
        <ecNumber evidence="3 16">2.7.7.7</ecNumber>
    </recommendedName>
</protein>
<keyword evidence="11 16" id="KW-0269">Exonuclease</keyword>
<keyword evidence="9 16" id="KW-0479">Metal-binding</keyword>
<evidence type="ECO:0000256" key="16">
    <source>
        <dbReference type="RuleBase" id="RU364087"/>
    </source>
</evidence>
<dbReference type="PANTHER" id="PTHR30231:SF41">
    <property type="entry name" value="DNA POLYMERASE III SUBUNIT EPSILON"/>
    <property type="match status" value="1"/>
</dbReference>
<evidence type="ECO:0000256" key="14">
    <source>
        <dbReference type="ARBA" id="ARBA00023211"/>
    </source>
</evidence>
<name>A0ABX8WSA2_9GAMM</name>
<dbReference type="SUPFAM" id="SSF53098">
    <property type="entry name" value="Ribonuclease H-like"/>
    <property type="match status" value="1"/>
</dbReference>
<keyword evidence="10 16" id="KW-0378">Hydrolase</keyword>
<evidence type="ECO:0000256" key="8">
    <source>
        <dbReference type="ARBA" id="ARBA00022722"/>
    </source>
</evidence>
<dbReference type="InterPro" id="IPR036397">
    <property type="entry name" value="RNaseH_sf"/>
</dbReference>
<keyword evidence="12 16" id="KW-0460">Magnesium</keyword>
<dbReference type="NCBIfam" id="NF004316">
    <property type="entry name" value="PRK05711.1"/>
    <property type="match status" value="1"/>
</dbReference>
<dbReference type="Pfam" id="PF00929">
    <property type="entry name" value="RNase_T"/>
    <property type="match status" value="1"/>
</dbReference>
<sequence length="231" mass="25362">MRQVVLDTETTGLSPQNGDRVVEIGCVELMMRRPTGRSFQVYLNPQRAMSLEAVEITGLSDAFLQDKPLFAEVADAFLEFVEGAELVIHNAEFDMGFLENELRLLRDGREGLASRVTVLDTVKLARSMYPGQRVSLDSLCRRLGVDNSGRDLHGALLDAQLLAEVYLAMTSGQHEMGFAVHAEPGRAKVSARSAIGLPPRPRMLVSPTDEAAHRERTAAIAKKSGVDLWSD</sequence>
<evidence type="ECO:0000256" key="10">
    <source>
        <dbReference type="ARBA" id="ARBA00022801"/>
    </source>
</evidence>
<keyword evidence="14 16" id="KW-0464">Manganese</keyword>
<dbReference type="SMART" id="SM00479">
    <property type="entry name" value="EXOIII"/>
    <property type="match status" value="1"/>
</dbReference>
<keyword evidence="19" id="KW-1185">Reference proteome</keyword>
<dbReference type="InterPro" id="IPR013520">
    <property type="entry name" value="Ribonucl_H"/>
</dbReference>
<keyword evidence="5 16" id="KW-0808">Transferase</keyword>
<comment type="subunit">
    <text evidence="16">DNA polymerase III contains a core (composed of alpha, epsilon and theta chains) that associates with a tau subunit. This core dimerizes to form the POLIII' complex. PolIII' associates with the gamma complex (composed of gamma, delta, delta', psi and chi chains) and with the beta chain to form the complete DNA polymerase III complex.</text>
</comment>
<evidence type="ECO:0000256" key="11">
    <source>
        <dbReference type="ARBA" id="ARBA00022839"/>
    </source>
</evidence>
<evidence type="ECO:0000313" key="18">
    <source>
        <dbReference type="EMBL" id="QYR53727.1"/>
    </source>
</evidence>
<organism evidence="18 19">
    <name type="scientific">Lysobacter soyae</name>
    <dbReference type="NCBI Taxonomy" id="2764185"/>
    <lineage>
        <taxon>Bacteria</taxon>
        <taxon>Pseudomonadati</taxon>
        <taxon>Pseudomonadota</taxon>
        <taxon>Gammaproteobacteria</taxon>
        <taxon>Lysobacterales</taxon>
        <taxon>Lysobacteraceae</taxon>
        <taxon>Lysobacter</taxon>
    </lineage>
</organism>
<comment type="cofactor">
    <cofactor evidence="2 16">
        <name>Mg(2+)</name>
        <dbReference type="ChEBI" id="CHEBI:18420"/>
    </cofactor>
</comment>
<keyword evidence="13 16" id="KW-0239">DNA-directed DNA polymerase</keyword>
<keyword evidence="6 16" id="KW-0548">Nucleotidyltransferase</keyword>
<dbReference type="PANTHER" id="PTHR30231">
    <property type="entry name" value="DNA POLYMERASE III SUBUNIT EPSILON"/>
    <property type="match status" value="1"/>
</dbReference>
<dbReference type="NCBIfam" id="TIGR01406">
    <property type="entry name" value="dnaQ_proteo"/>
    <property type="match status" value="1"/>
</dbReference>
<keyword evidence="8 16" id="KW-0540">Nuclease</keyword>
<evidence type="ECO:0000256" key="6">
    <source>
        <dbReference type="ARBA" id="ARBA00022695"/>
    </source>
</evidence>
<dbReference type="EMBL" id="CP080544">
    <property type="protein sequence ID" value="QYR53727.1"/>
    <property type="molecule type" value="Genomic_DNA"/>
</dbReference>
<comment type="cofactor">
    <cofactor evidence="1 16">
        <name>Mn(2+)</name>
        <dbReference type="ChEBI" id="CHEBI:29035"/>
    </cofactor>
</comment>
<evidence type="ECO:0000256" key="15">
    <source>
        <dbReference type="ARBA" id="ARBA00049244"/>
    </source>
</evidence>
<evidence type="ECO:0000259" key="17">
    <source>
        <dbReference type="SMART" id="SM00479"/>
    </source>
</evidence>
<comment type="catalytic activity">
    <reaction evidence="15 16">
        <text>DNA(n) + a 2'-deoxyribonucleoside 5'-triphosphate = DNA(n+1) + diphosphate</text>
        <dbReference type="Rhea" id="RHEA:22508"/>
        <dbReference type="Rhea" id="RHEA-COMP:17339"/>
        <dbReference type="Rhea" id="RHEA-COMP:17340"/>
        <dbReference type="ChEBI" id="CHEBI:33019"/>
        <dbReference type="ChEBI" id="CHEBI:61560"/>
        <dbReference type="ChEBI" id="CHEBI:173112"/>
        <dbReference type="EC" id="2.7.7.7"/>
    </reaction>
</comment>
<gene>
    <name evidence="16 18" type="primary">dnaQ</name>
    <name evidence="18" type="ORF">H8L67_04400</name>
</gene>
<evidence type="ECO:0000256" key="4">
    <source>
        <dbReference type="ARBA" id="ARBA00020352"/>
    </source>
</evidence>
<dbReference type="GO" id="GO:0003887">
    <property type="term" value="F:DNA-directed DNA polymerase activity"/>
    <property type="evidence" value="ECO:0007669"/>
    <property type="project" value="UniProtKB-EC"/>
</dbReference>
<evidence type="ECO:0000256" key="3">
    <source>
        <dbReference type="ARBA" id="ARBA00012417"/>
    </source>
</evidence>
<reference evidence="18 19" key="1">
    <citation type="submission" date="2021-08" db="EMBL/GenBank/DDBJ databases">
        <title>Lysobacter sp. strain CJ11 Genome sequencing and assembly.</title>
        <authorList>
            <person name="Kim I."/>
        </authorList>
    </citation>
    <scope>NUCLEOTIDE SEQUENCE [LARGE SCALE GENOMIC DNA]</scope>
    <source>
        <strain evidence="18 19">CJ11</strain>
    </source>
</reference>
<feature type="domain" description="Exonuclease" evidence="17">
    <location>
        <begin position="2"/>
        <end position="175"/>
    </location>
</feature>
<evidence type="ECO:0000256" key="1">
    <source>
        <dbReference type="ARBA" id="ARBA00001936"/>
    </source>
</evidence>
<dbReference type="Proteomes" id="UP000824755">
    <property type="component" value="Chromosome"/>
</dbReference>
<dbReference type="InterPro" id="IPR012337">
    <property type="entry name" value="RNaseH-like_sf"/>
</dbReference>
<dbReference type="InterPro" id="IPR006309">
    <property type="entry name" value="DnaQ_proteo"/>
</dbReference>
<dbReference type="EC" id="2.7.7.7" evidence="3 16"/>
<evidence type="ECO:0000256" key="12">
    <source>
        <dbReference type="ARBA" id="ARBA00022842"/>
    </source>
</evidence>
<evidence type="ECO:0000256" key="2">
    <source>
        <dbReference type="ARBA" id="ARBA00001946"/>
    </source>
</evidence>
<accession>A0ABX8WSA2</accession>
<evidence type="ECO:0000313" key="19">
    <source>
        <dbReference type="Proteomes" id="UP000824755"/>
    </source>
</evidence>
<evidence type="ECO:0000256" key="5">
    <source>
        <dbReference type="ARBA" id="ARBA00022679"/>
    </source>
</evidence>
<proteinExistence type="predicted"/>
<dbReference type="Gene3D" id="3.30.420.10">
    <property type="entry name" value="Ribonuclease H-like superfamily/Ribonuclease H"/>
    <property type="match status" value="1"/>
</dbReference>
<evidence type="ECO:0000256" key="7">
    <source>
        <dbReference type="ARBA" id="ARBA00022705"/>
    </source>
</evidence>
<evidence type="ECO:0000256" key="13">
    <source>
        <dbReference type="ARBA" id="ARBA00022932"/>
    </source>
</evidence>
<dbReference type="NCBIfam" id="TIGR00573">
    <property type="entry name" value="dnaq"/>
    <property type="match status" value="1"/>
</dbReference>
<evidence type="ECO:0000256" key="9">
    <source>
        <dbReference type="ARBA" id="ARBA00022723"/>
    </source>
</evidence>
<dbReference type="InterPro" id="IPR006054">
    <property type="entry name" value="DnaQ"/>
</dbReference>
<keyword evidence="7 16" id="KW-0235">DNA replication</keyword>
<dbReference type="CDD" id="cd06131">
    <property type="entry name" value="DNA_pol_III_epsilon_Ecoli_like"/>
    <property type="match status" value="1"/>
</dbReference>
<comment type="function">
    <text evidence="16">DNA polymerase III is a complex, multichain enzyme responsible for most of the replicative synthesis in bacteria. The epsilon subunit contain the editing function and is a proofreading 3'-5' exonuclease.</text>
</comment>
<dbReference type="RefSeq" id="WP_220380534.1">
    <property type="nucleotide sequence ID" value="NZ_CP080544.1"/>
</dbReference>